<evidence type="ECO:0000256" key="1">
    <source>
        <dbReference type="SAM" id="SignalP"/>
    </source>
</evidence>
<proteinExistence type="predicted"/>
<dbReference type="PROSITE" id="PS51257">
    <property type="entry name" value="PROKAR_LIPOPROTEIN"/>
    <property type="match status" value="1"/>
</dbReference>
<reference evidence="2" key="1">
    <citation type="submission" date="2022-01" db="EMBL/GenBank/DDBJ databases">
        <authorList>
            <person name="Criscuolo A."/>
        </authorList>
    </citation>
    <scope>NUCLEOTIDE SEQUENCE</scope>
    <source>
        <strain evidence="2">CIP111892</strain>
    </source>
</reference>
<gene>
    <name evidence="2" type="ORF">PAECIP111892_02440</name>
</gene>
<feature type="chain" id="PRO_5045903179" description="Lipoprotein" evidence="1">
    <location>
        <begin position="24"/>
        <end position="125"/>
    </location>
</feature>
<protein>
    <recommendedName>
        <fullName evidence="4">Lipoprotein</fullName>
    </recommendedName>
</protein>
<accession>A0ABN8GFZ6</accession>
<comment type="caution">
    <text evidence="2">The sequence shown here is derived from an EMBL/GenBank/DDBJ whole genome shotgun (WGS) entry which is preliminary data.</text>
</comment>
<dbReference type="EMBL" id="CAKMMG010000002">
    <property type="protein sequence ID" value="CAH1204423.1"/>
    <property type="molecule type" value="Genomic_DNA"/>
</dbReference>
<keyword evidence="3" id="KW-1185">Reference proteome</keyword>
<name>A0ABN8GFZ6_9BACL</name>
<keyword evidence="1" id="KW-0732">Signal</keyword>
<feature type="signal peptide" evidence="1">
    <location>
        <begin position="1"/>
        <end position="23"/>
    </location>
</feature>
<dbReference type="RefSeq" id="WP_236333365.1">
    <property type="nucleotide sequence ID" value="NZ_CAKMMG010000002.1"/>
</dbReference>
<dbReference type="Proteomes" id="UP000838324">
    <property type="component" value="Unassembled WGS sequence"/>
</dbReference>
<organism evidence="2 3">
    <name type="scientific">Paenibacillus auburnensis</name>
    <dbReference type="NCBI Taxonomy" id="2905649"/>
    <lineage>
        <taxon>Bacteria</taxon>
        <taxon>Bacillati</taxon>
        <taxon>Bacillota</taxon>
        <taxon>Bacilli</taxon>
        <taxon>Bacillales</taxon>
        <taxon>Paenibacillaceae</taxon>
        <taxon>Paenibacillus</taxon>
    </lineage>
</organism>
<evidence type="ECO:0000313" key="2">
    <source>
        <dbReference type="EMBL" id="CAH1204423.1"/>
    </source>
</evidence>
<evidence type="ECO:0008006" key="4">
    <source>
        <dbReference type="Google" id="ProtNLM"/>
    </source>
</evidence>
<sequence>MKKLILLVSFTLLAACSSTGQNAGQPVPSAGIQTVQALASYPFPLVKWNDRVYAITDTAVTEIDQEIGEITLQSSECLQGSPNNFSTTFKPGSKLYAIPGIPVEEAIAVRASEHEYIKVIVPARE</sequence>
<evidence type="ECO:0000313" key="3">
    <source>
        <dbReference type="Proteomes" id="UP000838324"/>
    </source>
</evidence>